<dbReference type="Proteomes" id="UP000801492">
    <property type="component" value="Unassembled WGS sequence"/>
</dbReference>
<accession>A0A8K0D8N6</accession>
<evidence type="ECO:0000313" key="1">
    <source>
        <dbReference type="EMBL" id="KAF2896500.1"/>
    </source>
</evidence>
<dbReference type="AlphaFoldDB" id="A0A8K0D8N6"/>
<organism evidence="1 2">
    <name type="scientific">Ignelater luminosus</name>
    <name type="common">Cucubano</name>
    <name type="synonym">Pyrophorus luminosus</name>
    <dbReference type="NCBI Taxonomy" id="2038154"/>
    <lineage>
        <taxon>Eukaryota</taxon>
        <taxon>Metazoa</taxon>
        <taxon>Ecdysozoa</taxon>
        <taxon>Arthropoda</taxon>
        <taxon>Hexapoda</taxon>
        <taxon>Insecta</taxon>
        <taxon>Pterygota</taxon>
        <taxon>Neoptera</taxon>
        <taxon>Endopterygota</taxon>
        <taxon>Coleoptera</taxon>
        <taxon>Polyphaga</taxon>
        <taxon>Elateriformia</taxon>
        <taxon>Elateroidea</taxon>
        <taxon>Elateridae</taxon>
        <taxon>Agrypninae</taxon>
        <taxon>Pyrophorini</taxon>
        <taxon>Ignelater</taxon>
    </lineage>
</organism>
<evidence type="ECO:0000313" key="2">
    <source>
        <dbReference type="Proteomes" id="UP000801492"/>
    </source>
</evidence>
<proteinExistence type="predicted"/>
<comment type="caution">
    <text evidence="1">The sequence shown here is derived from an EMBL/GenBank/DDBJ whole genome shotgun (WGS) entry which is preliminary data.</text>
</comment>
<reference evidence="1" key="1">
    <citation type="submission" date="2019-08" db="EMBL/GenBank/DDBJ databases">
        <title>The genome of the North American firefly Photinus pyralis.</title>
        <authorList>
            <consortium name="Photinus pyralis genome working group"/>
            <person name="Fallon T.R."/>
            <person name="Sander Lower S.E."/>
            <person name="Weng J.-K."/>
        </authorList>
    </citation>
    <scope>NUCLEOTIDE SEQUENCE</scope>
    <source>
        <strain evidence="1">TRF0915ILg1</strain>
        <tissue evidence="1">Whole body</tissue>
    </source>
</reference>
<dbReference type="Pfam" id="PF06477">
    <property type="entry name" value="DUF1091"/>
    <property type="match status" value="1"/>
</dbReference>
<dbReference type="InterPro" id="IPR010512">
    <property type="entry name" value="DUF1091"/>
</dbReference>
<sequence>MTVRLLVDRSEELEMIVDVSKFLSNEYRFFPIHFEVNWCKAFEVNMAGFRNALKCGNFFGCPMEKNKTYHVCNWVPDESKYPPGIPTGQYRIRNYVMLGSEEVTVFDGYIDIVNSMYIF</sequence>
<dbReference type="EMBL" id="VTPC01005015">
    <property type="protein sequence ID" value="KAF2896500.1"/>
    <property type="molecule type" value="Genomic_DNA"/>
</dbReference>
<name>A0A8K0D8N6_IGNLU</name>
<gene>
    <name evidence="1" type="ORF">ILUMI_09675</name>
</gene>
<keyword evidence="2" id="KW-1185">Reference proteome</keyword>
<dbReference type="OrthoDB" id="6736312at2759"/>
<protein>
    <submittedName>
        <fullName evidence="1">Uncharacterized protein</fullName>
    </submittedName>
</protein>